<evidence type="ECO:0000259" key="6">
    <source>
        <dbReference type="Pfam" id="PF05592"/>
    </source>
</evidence>
<dbReference type="Gene3D" id="3.40.720.10">
    <property type="entry name" value="Alkaline Phosphatase, subunit A"/>
    <property type="match status" value="1"/>
</dbReference>
<dbReference type="SUPFAM" id="SSF53649">
    <property type="entry name" value="Alkaline phosphatase-like"/>
    <property type="match status" value="1"/>
</dbReference>
<keyword evidence="10" id="KW-1185">Reference proteome</keyword>
<dbReference type="InterPro" id="IPR012341">
    <property type="entry name" value="6hp_glycosidase-like_sf"/>
</dbReference>
<feature type="domain" description="Alpha-L-rhamnosidase concanavalin-like" evidence="6">
    <location>
        <begin position="604"/>
        <end position="716"/>
    </location>
</feature>
<dbReference type="InterPro" id="IPR013783">
    <property type="entry name" value="Ig-like_fold"/>
</dbReference>
<evidence type="ECO:0000259" key="8">
    <source>
        <dbReference type="Pfam" id="PF17390"/>
    </source>
</evidence>
<dbReference type="Pfam" id="PF25788">
    <property type="entry name" value="Ig_Rha78A_N"/>
    <property type="match status" value="1"/>
</dbReference>
<feature type="signal peptide" evidence="4">
    <location>
        <begin position="1"/>
        <end position="22"/>
    </location>
</feature>
<accession>A0A9X3J469</accession>
<evidence type="ECO:0000256" key="3">
    <source>
        <dbReference type="ARBA" id="ARBA00022801"/>
    </source>
</evidence>
<dbReference type="Pfam" id="PF17390">
    <property type="entry name" value="Bac_rhamnosid_C"/>
    <property type="match status" value="1"/>
</dbReference>
<dbReference type="InterPro" id="IPR008928">
    <property type="entry name" value="6-hairpin_glycosidase_sf"/>
</dbReference>
<evidence type="ECO:0000256" key="2">
    <source>
        <dbReference type="ARBA" id="ARBA00012652"/>
    </source>
</evidence>
<dbReference type="EMBL" id="JAPOHD010000005">
    <property type="protein sequence ID" value="MCY1719023.1"/>
    <property type="molecule type" value="Genomic_DNA"/>
</dbReference>
<sequence length="1179" mass="135286">MKTKLTLSLLLFVFLAANIQKANGQKKSKTAQTKPNIIFILTDDQRWSALGYAGNPIANTPQMDKLAESGTYFKNAIVTTPICSASRSSIFTGLHERTHKYTFQTGSIRSEFMENAYPRLLQNAGYYTGFFGKFGVNSPGKEEMFDEIEDYDRNGKFKDYRGYYYKMLDGDTVHLTRYTGQKALDFIDNVPADKPFSLSLCFSAPHAHDGAPLQYFWQEEPDKLYQNMDLPGPDLADDKYFYALPQAVRDGFNRTRWFWKNDTPEKYQHSTKGYYRMIYGIDLEIAKIRKKLKEKGLDDNTVIVLMGDNGFFLGERQISGKWLMYDNSIRVPLIIYDPRVNKHHDIDEMALNIDVPATLLDIAGVKLPETYQGRSLLPIVEGKQKELDRDTILIEHLWEFENIPPSEGIRTEDWKYFRYVNDKSLEELYNLKEDPKEINNVASDPKYKSILLELRTKNNELAHRYADPYSGVPEGLTVEYIRDPRYTKIIDPKPEFSWIVPAEAVLQKGYQVLVASSKGKIDVNIGDVWDSGNVRSSQSFNMEYKGQPLKENTTYFWKVRIYDKDNRISEYSEAQEFTTGTFGDKITSANYFKIEKIKPVDFKKNTDGNYFADFGKDAFGTLTINYSANKQETLTIRLGEKLDNGAIDRKPGGTIRFQEVELEVTPGKKQYQIDLPANERNTNSKAVALPDSFPVIMPFRYVEIEGATDLQAKDLTQLAYFYYFDDNSSSFSSDNDILNQVWELCRYSQKATSFAGYYVDGDRERIPYEADAYLNQLSHYSVDNEYAIARKTIEYFMDYPTWPTEWQLHVALLFYQDYMYTGNTELIEKYYEPLKYKTLMELEYRDGLISTSSPKLTGEFMAKLGFADTTQRVRDIVDWPPAQKDTGWKLPKDWTQGERDGFVFTPVSTVINSFYYQNMKIMAEFARILNKPEEELDFEMRAVRVKKSMNELLFSKDGGYYKDGIETDHGAVHSNMLALAFGIVPDAYKKSVAEYIKTRGMGCSVYGAQFLMEALYIAGADDYALELMTATNDRSWYNMIQVGSTISMEAWDMRYKPNSDWNHAWGAAPANIIPRYMWGIQPKTPGFGVVSIQPQMGSLKNSSIVVPTIKGQIKADYQLVNNRFTRYRIELPANMPGEFSPVLPKNAVVSVNGESVSLSFGSIRLNPGVNEIEIRINSF</sequence>
<evidence type="ECO:0000256" key="4">
    <source>
        <dbReference type="SAM" id="SignalP"/>
    </source>
</evidence>
<evidence type="ECO:0000259" key="7">
    <source>
        <dbReference type="Pfam" id="PF17389"/>
    </source>
</evidence>
<name>A0A9X3J469_9BACT</name>
<dbReference type="RefSeq" id="WP_343331360.1">
    <property type="nucleotide sequence ID" value="NZ_JAPOHD010000005.1"/>
</dbReference>
<dbReference type="InterPro" id="IPR035396">
    <property type="entry name" value="Bac_rhamnosid6H"/>
</dbReference>
<feature type="domain" description="Sulfatase N-terminal" evidence="5">
    <location>
        <begin position="35"/>
        <end position="365"/>
    </location>
</feature>
<evidence type="ECO:0000259" key="5">
    <source>
        <dbReference type="Pfam" id="PF00884"/>
    </source>
</evidence>
<dbReference type="InterPro" id="IPR035398">
    <property type="entry name" value="Bac_rhamnosid_C"/>
</dbReference>
<dbReference type="GO" id="GO:0005975">
    <property type="term" value="P:carbohydrate metabolic process"/>
    <property type="evidence" value="ECO:0007669"/>
    <property type="project" value="InterPro"/>
</dbReference>
<reference evidence="9" key="1">
    <citation type="submission" date="2022-11" db="EMBL/GenBank/DDBJ databases">
        <title>Marilongibacter aestuarii gen. nov., sp. nov., isolated from tidal flat sediment.</title>
        <authorList>
            <person name="Jiayan W."/>
        </authorList>
    </citation>
    <scope>NUCLEOTIDE SEQUENCE</scope>
    <source>
        <strain evidence="9">Z1-6</strain>
    </source>
</reference>
<feature type="domain" description="Alpha-L-rhamnosidase C-terminal" evidence="8">
    <location>
        <begin position="1079"/>
        <end position="1151"/>
    </location>
</feature>
<dbReference type="InterPro" id="IPR000917">
    <property type="entry name" value="Sulfatase_N"/>
</dbReference>
<dbReference type="Pfam" id="PF05592">
    <property type="entry name" value="Bac_rhamnosid"/>
    <property type="match status" value="1"/>
</dbReference>
<dbReference type="Gene3D" id="2.60.120.260">
    <property type="entry name" value="Galactose-binding domain-like"/>
    <property type="match status" value="1"/>
</dbReference>
<keyword evidence="4" id="KW-0732">Signal</keyword>
<evidence type="ECO:0000256" key="1">
    <source>
        <dbReference type="ARBA" id="ARBA00001445"/>
    </source>
</evidence>
<protein>
    <recommendedName>
        <fullName evidence="2">alpha-L-rhamnosidase</fullName>
        <ecNumber evidence="2">3.2.1.40</ecNumber>
    </recommendedName>
</protein>
<dbReference type="InterPro" id="IPR008902">
    <property type="entry name" value="Rhamnosid_concanavalin"/>
</dbReference>
<comment type="catalytic activity">
    <reaction evidence="1">
        <text>Hydrolysis of terminal non-reducing alpha-L-rhamnose residues in alpha-L-rhamnosides.</text>
        <dbReference type="EC" id="3.2.1.40"/>
    </reaction>
</comment>
<feature type="domain" description="Alpha-L-rhamnosidase six-hairpin glycosidase" evidence="7">
    <location>
        <begin position="727"/>
        <end position="1076"/>
    </location>
</feature>
<dbReference type="CDD" id="cd16031">
    <property type="entry name" value="G6S_like"/>
    <property type="match status" value="1"/>
</dbReference>
<feature type="chain" id="PRO_5040746837" description="alpha-L-rhamnosidase" evidence="4">
    <location>
        <begin position="23"/>
        <end position="1179"/>
    </location>
</feature>
<dbReference type="InterPro" id="IPR016007">
    <property type="entry name" value="Alpha_rhamnosid"/>
</dbReference>
<evidence type="ECO:0000313" key="10">
    <source>
        <dbReference type="Proteomes" id="UP001145087"/>
    </source>
</evidence>
<evidence type="ECO:0000313" key="9">
    <source>
        <dbReference type="EMBL" id="MCY1719023.1"/>
    </source>
</evidence>
<dbReference type="Gene3D" id="1.50.10.10">
    <property type="match status" value="1"/>
</dbReference>
<dbReference type="PANTHER" id="PTHR33307:SF6">
    <property type="entry name" value="ALPHA-RHAMNOSIDASE (EUROFUNG)-RELATED"/>
    <property type="match status" value="1"/>
</dbReference>
<dbReference type="EC" id="3.2.1.40" evidence="2"/>
<dbReference type="Gene3D" id="2.60.40.10">
    <property type="entry name" value="Immunoglobulins"/>
    <property type="match status" value="1"/>
</dbReference>
<dbReference type="Proteomes" id="UP001145087">
    <property type="component" value="Unassembled WGS sequence"/>
</dbReference>
<keyword evidence="3 9" id="KW-0378">Hydrolase</keyword>
<dbReference type="InterPro" id="IPR017850">
    <property type="entry name" value="Alkaline_phosphatase_core_sf"/>
</dbReference>
<organism evidence="9 10">
    <name type="scientific">Draconibacterium aestuarii</name>
    <dbReference type="NCBI Taxonomy" id="2998507"/>
    <lineage>
        <taxon>Bacteria</taxon>
        <taxon>Pseudomonadati</taxon>
        <taxon>Bacteroidota</taxon>
        <taxon>Bacteroidia</taxon>
        <taxon>Marinilabiliales</taxon>
        <taxon>Prolixibacteraceae</taxon>
        <taxon>Draconibacterium</taxon>
    </lineage>
</organism>
<dbReference type="GO" id="GO:0030596">
    <property type="term" value="F:alpha-L-rhamnosidase activity"/>
    <property type="evidence" value="ECO:0007669"/>
    <property type="project" value="UniProtKB-EC"/>
</dbReference>
<gene>
    <name evidence="9" type="ORF">OU798_01630</name>
</gene>
<dbReference type="Pfam" id="PF17389">
    <property type="entry name" value="Bac_rhamnosid6H"/>
    <property type="match status" value="1"/>
</dbReference>
<dbReference type="PANTHER" id="PTHR33307">
    <property type="entry name" value="ALPHA-RHAMNOSIDASE (EUROFUNG)"/>
    <property type="match status" value="1"/>
</dbReference>
<dbReference type="Gene3D" id="2.60.420.10">
    <property type="entry name" value="Maltose phosphorylase, domain 3"/>
    <property type="match status" value="1"/>
</dbReference>
<proteinExistence type="predicted"/>
<dbReference type="SUPFAM" id="SSF48208">
    <property type="entry name" value="Six-hairpin glycosidases"/>
    <property type="match status" value="1"/>
</dbReference>
<dbReference type="Pfam" id="PF00884">
    <property type="entry name" value="Sulfatase"/>
    <property type="match status" value="1"/>
</dbReference>
<comment type="caution">
    <text evidence="9">The sequence shown here is derived from an EMBL/GenBank/DDBJ whole genome shotgun (WGS) entry which is preliminary data.</text>
</comment>
<dbReference type="AlphaFoldDB" id="A0A9X3J469"/>